<name>A0A4Q2M9V2_9MICO</name>
<comment type="similarity">
    <text evidence="3 8">Belongs to the inositol monophosphatase superfamily.</text>
</comment>
<evidence type="ECO:0000256" key="5">
    <source>
        <dbReference type="ARBA" id="ARBA00022801"/>
    </source>
</evidence>
<evidence type="ECO:0000256" key="2">
    <source>
        <dbReference type="ARBA" id="ARBA00001946"/>
    </source>
</evidence>
<comment type="catalytic activity">
    <reaction evidence="1 8">
        <text>a myo-inositol phosphate + H2O = myo-inositol + phosphate</text>
        <dbReference type="Rhea" id="RHEA:24056"/>
        <dbReference type="ChEBI" id="CHEBI:15377"/>
        <dbReference type="ChEBI" id="CHEBI:17268"/>
        <dbReference type="ChEBI" id="CHEBI:43474"/>
        <dbReference type="ChEBI" id="CHEBI:84139"/>
        <dbReference type="EC" id="3.1.3.25"/>
    </reaction>
</comment>
<dbReference type="SUPFAM" id="SSF56655">
    <property type="entry name" value="Carbohydrate phosphatase"/>
    <property type="match status" value="1"/>
</dbReference>
<reference evidence="10 11" key="1">
    <citation type="submission" date="2019-01" db="EMBL/GenBank/DDBJ databases">
        <title>Agromyces.</title>
        <authorList>
            <person name="Li J."/>
        </authorList>
    </citation>
    <scope>NUCLEOTIDE SEQUENCE [LARGE SCALE GENOMIC DNA]</scope>
    <source>
        <strain evidence="10 11">DSM 23870</strain>
    </source>
</reference>
<keyword evidence="5 8" id="KW-0378">Hydrolase</keyword>
<dbReference type="PANTHER" id="PTHR20854">
    <property type="entry name" value="INOSITOL MONOPHOSPHATASE"/>
    <property type="match status" value="1"/>
</dbReference>
<evidence type="ECO:0000256" key="4">
    <source>
        <dbReference type="ARBA" id="ARBA00022723"/>
    </source>
</evidence>
<feature type="binding site" evidence="7">
    <location>
        <position position="87"/>
    </location>
    <ligand>
        <name>Mg(2+)</name>
        <dbReference type="ChEBI" id="CHEBI:18420"/>
        <label>1</label>
        <note>catalytic</note>
    </ligand>
</feature>
<evidence type="ECO:0000256" key="1">
    <source>
        <dbReference type="ARBA" id="ARBA00001033"/>
    </source>
</evidence>
<dbReference type="GO" id="GO:0046854">
    <property type="term" value="P:phosphatidylinositol phosphate biosynthetic process"/>
    <property type="evidence" value="ECO:0007669"/>
    <property type="project" value="InterPro"/>
</dbReference>
<dbReference type="EC" id="3.1.3.25" evidence="8"/>
<dbReference type="GO" id="GO:0008934">
    <property type="term" value="F:inositol monophosphate 1-phosphatase activity"/>
    <property type="evidence" value="ECO:0007669"/>
    <property type="project" value="InterPro"/>
</dbReference>
<dbReference type="Pfam" id="PF00459">
    <property type="entry name" value="Inositol_P"/>
    <property type="match status" value="1"/>
</dbReference>
<reference evidence="9 12" key="2">
    <citation type="submission" date="2020-07" db="EMBL/GenBank/DDBJ databases">
        <title>Sequencing the genomes of 1000 actinobacteria strains.</title>
        <authorList>
            <person name="Klenk H.-P."/>
        </authorList>
    </citation>
    <scope>NUCLEOTIDE SEQUENCE [LARGE SCALE GENOMIC DNA]</scope>
    <source>
        <strain evidence="9 12">DSM 23870</strain>
    </source>
</reference>
<dbReference type="Gene3D" id="3.40.190.80">
    <property type="match status" value="1"/>
</dbReference>
<evidence type="ECO:0000313" key="12">
    <source>
        <dbReference type="Proteomes" id="UP000581087"/>
    </source>
</evidence>
<evidence type="ECO:0000313" key="9">
    <source>
        <dbReference type="EMBL" id="NYD67340.1"/>
    </source>
</evidence>
<evidence type="ECO:0000313" key="10">
    <source>
        <dbReference type="EMBL" id="RXZ86831.1"/>
    </source>
</evidence>
<feature type="binding site" evidence="7">
    <location>
        <position position="88"/>
    </location>
    <ligand>
        <name>Mg(2+)</name>
        <dbReference type="ChEBI" id="CHEBI:18420"/>
        <label>1</label>
        <note>catalytic</note>
    </ligand>
</feature>
<evidence type="ECO:0000256" key="3">
    <source>
        <dbReference type="ARBA" id="ARBA00009759"/>
    </source>
</evidence>
<dbReference type="PANTHER" id="PTHR20854:SF4">
    <property type="entry name" value="INOSITOL-1-MONOPHOSPHATASE-RELATED"/>
    <property type="match status" value="1"/>
</dbReference>
<dbReference type="CDD" id="cd01639">
    <property type="entry name" value="IMPase"/>
    <property type="match status" value="1"/>
</dbReference>
<gene>
    <name evidence="9" type="ORF">BJ972_001859</name>
    <name evidence="10" type="ORF">ESP50_07140</name>
</gene>
<comment type="cofactor">
    <cofactor evidence="2 7 8">
        <name>Mg(2+)</name>
        <dbReference type="ChEBI" id="CHEBI:18420"/>
    </cofactor>
</comment>
<feature type="binding site" evidence="7">
    <location>
        <position position="85"/>
    </location>
    <ligand>
        <name>Mg(2+)</name>
        <dbReference type="ChEBI" id="CHEBI:18420"/>
        <label>1</label>
        <note>catalytic</note>
    </ligand>
</feature>
<comment type="caution">
    <text evidence="10">The sequence shown here is derived from an EMBL/GenBank/DDBJ whole genome shotgun (WGS) entry which is preliminary data.</text>
</comment>
<keyword evidence="11" id="KW-1185">Reference proteome</keyword>
<evidence type="ECO:0000313" key="11">
    <source>
        <dbReference type="Proteomes" id="UP000292686"/>
    </source>
</evidence>
<keyword evidence="4 7" id="KW-0479">Metal-binding</keyword>
<proteinExistence type="inferred from homology"/>
<dbReference type="GO" id="GO:0007165">
    <property type="term" value="P:signal transduction"/>
    <property type="evidence" value="ECO:0007669"/>
    <property type="project" value="TreeGrafter"/>
</dbReference>
<dbReference type="PRINTS" id="PR00377">
    <property type="entry name" value="IMPHPHTASES"/>
</dbReference>
<evidence type="ECO:0000256" key="6">
    <source>
        <dbReference type="ARBA" id="ARBA00022842"/>
    </source>
</evidence>
<accession>A0A4Q2M9V2</accession>
<dbReference type="InterPro" id="IPR020550">
    <property type="entry name" value="Inositol_monophosphatase_CS"/>
</dbReference>
<dbReference type="Gene3D" id="3.30.540.10">
    <property type="entry name" value="Fructose-1,6-Bisphosphatase, subunit A, domain 1"/>
    <property type="match status" value="1"/>
</dbReference>
<dbReference type="EMBL" id="SDPM01000003">
    <property type="protein sequence ID" value="RXZ86831.1"/>
    <property type="molecule type" value="Genomic_DNA"/>
</dbReference>
<organism evidence="10 11">
    <name type="scientific">Agromyces atrinae</name>
    <dbReference type="NCBI Taxonomy" id="592376"/>
    <lineage>
        <taxon>Bacteria</taxon>
        <taxon>Bacillati</taxon>
        <taxon>Actinomycetota</taxon>
        <taxon>Actinomycetes</taxon>
        <taxon>Micrococcales</taxon>
        <taxon>Microbacteriaceae</taxon>
        <taxon>Agromyces</taxon>
    </lineage>
</organism>
<evidence type="ECO:0000256" key="7">
    <source>
        <dbReference type="PIRSR" id="PIRSR600760-2"/>
    </source>
</evidence>
<dbReference type="RefSeq" id="WP_129173552.1">
    <property type="nucleotide sequence ID" value="NZ_JACCBI010000001.1"/>
</dbReference>
<dbReference type="GO" id="GO:0046872">
    <property type="term" value="F:metal ion binding"/>
    <property type="evidence" value="ECO:0007669"/>
    <property type="project" value="UniProtKB-KW"/>
</dbReference>
<dbReference type="OrthoDB" id="9772456at2"/>
<dbReference type="Proteomes" id="UP000292686">
    <property type="component" value="Unassembled WGS sequence"/>
</dbReference>
<dbReference type="EMBL" id="JACCBI010000001">
    <property type="protein sequence ID" value="NYD67340.1"/>
    <property type="molecule type" value="Genomic_DNA"/>
</dbReference>
<dbReference type="InterPro" id="IPR000760">
    <property type="entry name" value="Inositol_monophosphatase-like"/>
</dbReference>
<dbReference type="Proteomes" id="UP000581087">
    <property type="component" value="Unassembled WGS sequence"/>
</dbReference>
<feature type="binding site" evidence="7">
    <location>
        <position position="69"/>
    </location>
    <ligand>
        <name>Mg(2+)</name>
        <dbReference type="ChEBI" id="CHEBI:18420"/>
        <label>1</label>
        <note>catalytic</note>
    </ligand>
</feature>
<dbReference type="InterPro" id="IPR033942">
    <property type="entry name" value="IMPase"/>
</dbReference>
<dbReference type="PROSITE" id="PS00629">
    <property type="entry name" value="IMP_1"/>
    <property type="match status" value="1"/>
</dbReference>
<dbReference type="AlphaFoldDB" id="A0A4Q2M9V2"/>
<protein>
    <recommendedName>
        <fullName evidence="8">Inositol-1-monophosphatase</fullName>
        <ecNumber evidence="8">3.1.3.25</ecNumber>
    </recommendedName>
</protein>
<dbReference type="InterPro" id="IPR020583">
    <property type="entry name" value="Inositol_monoP_metal-BS"/>
</dbReference>
<dbReference type="GO" id="GO:0006020">
    <property type="term" value="P:inositol metabolic process"/>
    <property type="evidence" value="ECO:0007669"/>
    <property type="project" value="TreeGrafter"/>
</dbReference>
<dbReference type="PROSITE" id="PS00630">
    <property type="entry name" value="IMP_2"/>
    <property type="match status" value="1"/>
</dbReference>
<feature type="binding site" evidence="7">
    <location>
        <position position="218"/>
    </location>
    <ligand>
        <name>Mg(2+)</name>
        <dbReference type="ChEBI" id="CHEBI:18420"/>
        <label>1</label>
        <note>catalytic</note>
    </ligand>
</feature>
<keyword evidence="6 7" id="KW-0460">Magnesium</keyword>
<sequence length="268" mass="27945">MSSTELLAIARDVARTAGAFALERRSHGVSVAATKSSPVDVVTEVDRDTETLIRSLLADARPDDGFYGEESDATGGSSGVTWVVDPIDGTVNFLYGIPAWAVSIAAVEGPVDTDEARTLAGAIANPSTGELYWASVGDGAFRDGERLHVTPDVTLDRALVGTGFGYRPEVRLAQAAVLGRLIGQIRDIRRIGSAALDLCDLASGRLDAYYERGLNPWDHAAGGLIAREAGAVVTGRDGLRESSDLFVAGAPGVQAELLAALALADPRG</sequence>
<evidence type="ECO:0000256" key="8">
    <source>
        <dbReference type="RuleBase" id="RU364068"/>
    </source>
</evidence>